<dbReference type="SUPFAM" id="SSF51735">
    <property type="entry name" value="NAD(P)-binding Rossmann-fold domains"/>
    <property type="match status" value="1"/>
</dbReference>
<keyword evidence="2" id="KW-0472">Membrane</keyword>
<keyword evidence="4" id="KW-1185">Reference proteome</keyword>
<sequence length="256" mass="28390">MPSCNTSQGYWATPTFSTNDIPDLTWRVMIVTGSCSAISLVVVALLQHNAKVYMASRSEKKVEVAIKNLKELTGKEALLLQLNLCNVAAIKRSTQEFRRSAAFSLVLLSVGLRHWYFTALLMQALLSGKESSSDGHTRGITTSKTGTQKLYSQSKFLNVVVSHQVAKHYGDQGVIALSCNPGYLKTDLQRHIAGLECKVVVSALTQLWGGLLPELAQHNGEFVIPWVRMGKCRPETYDDVIGEQLWCYLQEQVKNT</sequence>
<dbReference type="GO" id="GO:0016491">
    <property type="term" value="F:oxidoreductase activity"/>
    <property type="evidence" value="ECO:0007669"/>
    <property type="project" value="UniProtKB-KW"/>
</dbReference>
<evidence type="ECO:0000256" key="1">
    <source>
        <dbReference type="ARBA" id="ARBA00023002"/>
    </source>
</evidence>
<dbReference type="Gene3D" id="3.40.50.720">
    <property type="entry name" value="NAD(P)-binding Rossmann-like Domain"/>
    <property type="match status" value="2"/>
</dbReference>
<gene>
    <name evidence="3" type="ORF">OBBRIDRAFT_814827</name>
</gene>
<dbReference type="PANTHER" id="PTHR43157:SF31">
    <property type="entry name" value="PHOSPHATIDYLINOSITOL-GLYCAN BIOSYNTHESIS CLASS F PROTEIN"/>
    <property type="match status" value="1"/>
</dbReference>
<name>A0A8E2DHM8_9APHY</name>
<evidence type="ECO:0000256" key="2">
    <source>
        <dbReference type="SAM" id="Phobius"/>
    </source>
</evidence>
<dbReference type="InterPro" id="IPR036291">
    <property type="entry name" value="NAD(P)-bd_dom_sf"/>
</dbReference>
<reference evidence="3 4" key="1">
    <citation type="submission" date="2016-07" db="EMBL/GenBank/DDBJ databases">
        <title>Draft genome of the white-rot fungus Obba rivulosa 3A-2.</title>
        <authorList>
            <consortium name="DOE Joint Genome Institute"/>
            <person name="Miettinen O."/>
            <person name="Riley R."/>
            <person name="Acob R."/>
            <person name="Barry K."/>
            <person name="Cullen D."/>
            <person name="De Vries R."/>
            <person name="Hainaut M."/>
            <person name="Hatakka A."/>
            <person name="Henrissat B."/>
            <person name="Hilden K."/>
            <person name="Kuo R."/>
            <person name="Labutti K."/>
            <person name="Lipzen A."/>
            <person name="Makela M.R."/>
            <person name="Sandor L."/>
            <person name="Spatafora J.W."/>
            <person name="Grigoriev I.V."/>
            <person name="Hibbett D.S."/>
        </authorList>
    </citation>
    <scope>NUCLEOTIDE SEQUENCE [LARGE SCALE GENOMIC DNA]</scope>
    <source>
        <strain evidence="3 4">3A-2</strain>
    </source>
</reference>
<dbReference type="PANTHER" id="PTHR43157">
    <property type="entry name" value="PHOSPHATIDYLINOSITOL-GLYCAN BIOSYNTHESIS CLASS F PROTEIN-RELATED"/>
    <property type="match status" value="1"/>
</dbReference>
<feature type="transmembrane region" description="Helical" evidence="2">
    <location>
        <begin position="101"/>
        <end position="126"/>
    </location>
</feature>
<dbReference type="EMBL" id="KV722550">
    <property type="protein sequence ID" value="OCH86004.1"/>
    <property type="molecule type" value="Genomic_DNA"/>
</dbReference>
<evidence type="ECO:0000313" key="3">
    <source>
        <dbReference type="EMBL" id="OCH86004.1"/>
    </source>
</evidence>
<keyword evidence="2" id="KW-0812">Transmembrane</keyword>
<dbReference type="AlphaFoldDB" id="A0A8E2DHM8"/>
<dbReference type="OrthoDB" id="191139at2759"/>
<accession>A0A8E2DHM8</accession>
<keyword evidence="2" id="KW-1133">Transmembrane helix</keyword>
<dbReference type="Proteomes" id="UP000250043">
    <property type="component" value="Unassembled WGS sequence"/>
</dbReference>
<feature type="transmembrane region" description="Helical" evidence="2">
    <location>
        <begin position="24"/>
        <end position="46"/>
    </location>
</feature>
<protein>
    <submittedName>
        <fullName evidence="3">Uncharacterized protein</fullName>
    </submittedName>
</protein>
<organism evidence="3 4">
    <name type="scientific">Obba rivulosa</name>
    <dbReference type="NCBI Taxonomy" id="1052685"/>
    <lineage>
        <taxon>Eukaryota</taxon>
        <taxon>Fungi</taxon>
        <taxon>Dikarya</taxon>
        <taxon>Basidiomycota</taxon>
        <taxon>Agaricomycotina</taxon>
        <taxon>Agaricomycetes</taxon>
        <taxon>Polyporales</taxon>
        <taxon>Gelatoporiaceae</taxon>
        <taxon>Obba</taxon>
    </lineage>
</organism>
<proteinExistence type="predicted"/>
<keyword evidence="1" id="KW-0560">Oxidoreductase</keyword>
<evidence type="ECO:0000313" key="4">
    <source>
        <dbReference type="Proteomes" id="UP000250043"/>
    </source>
</evidence>